<dbReference type="Proteomes" id="UP001433638">
    <property type="component" value="Unassembled WGS sequence"/>
</dbReference>
<accession>A0ABV1LZZ3</accession>
<evidence type="ECO:0000313" key="1">
    <source>
        <dbReference type="EMBL" id="MEQ6289296.1"/>
    </source>
</evidence>
<organism evidence="1 2">
    <name type="scientific">Vogesella oryzagri</name>
    <dbReference type="NCBI Taxonomy" id="3160864"/>
    <lineage>
        <taxon>Bacteria</taxon>
        <taxon>Pseudomonadati</taxon>
        <taxon>Pseudomonadota</taxon>
        <taxon>Betaproteobacteria</taxon>
        <taxon>Neisseriales</taxon>
        <taxon>Chromobacteriaceae</taxon>
        <taxon>Vogesella</taxon>
    </lineage>
</organism>
<gene>
    <name evidence="1" type="ORF">ABNW52_01550</name>
</gene>
<protein>
    <recommendedName>
        <fullName evidence="3">Lipoprotein</fullName>
    </recommendedName>
</protein>
<proteinExistence type="predicted"/>
<name>A0ABV1LZZ3_9NEIS</name>
<keyword evidence="2" id="KW-1185">Reference proteome</keyword>
<evidence type="ECO:0000313" key="2">
    <source>
        <dbReference type="Proteomes" id="UP001433638"/>
    </source>
</evidence>
<reference evidence="1" key="1">
    <citation type="submission" date="2024-06" db="EMBL/GenBank/DDBJ databases">
        <title>Genome sequence of Vogesella sp. MAHUQ-64.</title>
        <authorList>
            <person name="Huq M.A."/>
        </authorList>
    </citation>
    <scope>NUCLEOTIDE SEQUENCE</scope>
    <source>
        <strain evidence="1">MAHUQ-64</strain>
    </source>
</reference>
<sequence length="144" mass="16070">MAVLLGVLTGCANLPQFSFPSSAPTPQSRTANAADSLLTEANRLADRVGNGELTRVDAAEKLGEMRIRLVGRNLVDDDVYRLYYQIAQLRDAGKLDSDSARKQMEDRLKYWQRRWPGLQSKPANPAFTQFMFKVYGLPPLPVGK</sequence>
<comment type="caution">
    <text evidence="1">The sequence shown here is derived from an EMBL/GenBank/DDBJ whole genome shotgun (WGS) entry which is preliminary data.</text>
</comment>
<evidence type="ECO:0008006" key="3">
    <source>
        <dbReference type="Google" id="ProtNLM"/>
    </source>
</evidence>
<dbReference type="RefSeq" id="WP_349583056.1">
    <property type="nucleotide sequence ID" value="NZ_JBEFLD010000001.1"/>
</dbReference>
<dbReference type="EMBL" id="JBEFLD010000001">
    <property type="protein sequence ID" value="MEQ6289296.1"/>
    <property type="molecule type" value="Genomic_DNA"/>
</dbReference>